<feature type="domain" description="MobA-like NTP transferase" evidence="9">
    <location>
        <begin position="9"/>
        <end position="166"/>
    </location>
</feature>
<comment type="subunit">
    <text evidence="8">Monomer.</text>
</comment>
<comment type="caution">
    <text evidence="8">Lacks conserved residue(s) required for the propagation of feature annotation.</text>
</comment>
<accession>A0A1M6AVN5</accession>
<dbReference type="GO" id="GO:1902758">
    <property type="term" value="P:bis(molybdopterin guanine dinucleotide)molybdenum biosynthetic process"/>
    <property type="evidence" value="ECO:0007669"/>
    <property type="project" value="TreeGrafter"/>
</dbReference>
<dbReference type="PANTHER" id="PTHR19136:SF81">
    <property type="entry name" value="MOLYBDENUM COFACTOR GUANYLYLTRANSFERASE"/>
    <property type="match status" value="1"/>
</dbReference>
<dbReference type="Gene3D" id="3.90.550.10">
    <property type="entry name" value="Spore Coat Polysaccharide Biosynthesis Protein SpsA, Chain A"/>
    <property type="match status" value="1"/>
</dbReference>
<organism evidence="10 11">
    <name type="scientific">Pollutimonas bauzanensis</name>
    <dbReference type="NCBI Taxonomy" id="658167"/>
    <lineage>
        <taxon>Bacteria</taxon>
        <taxon>Pseudomonadati</taxon>
        <taxon>Pseudomonadota</taxon>
        <taxon>Betaproteobacteria</taxon>
        <taxon>Burkholderiales</taxon>
        <taxon>Alcaligenaceae</taxon>
        <taxon>Pollutimonas</taxon>
    </lineage>
</organism>
<comment type="similarity">
    <text evidence="8">Belongs to the MobA family.</text>
</comment>
<gene>
    <name evidence="8" type="primary">mobA</name>
    <name evidence="10" type="ORF">SAMN04488135_12336</name>
</gene>
<dbReference type="InterPro" id="IPR025877">
    <property type="entry name" value="MobA-like_NTP_Trfase"/>
</dbReference>
<evidence type="ECO:0000256" key="4">
    <source>
        <dbReference type="ARBA" id="ARBA00022741"/>
    </source>
</evidence>
<comment type="subcellular location">
    <subcellularLocation>
        <location evidence="8">Cytoplasm</location>
    </subcellularLocation>
</comment>
<dbReference type="GO" id="GO:0061603">
    <property type="term" value="F:molybdenum cofactor guanylyltransferase activity"/>
    <property type="evidence" value="ECO:0007669"/>
    <property type="project" value="UniProtKB-EC"/>
</dbReference>
<feature type="binding site" evidence="8">
    <location>
        <position position="108"/>
    </location>
    <ligand>
        <name>Mg(2+)</name>
        <dbReference type="ChEBI" id="CHEBI:18420"/>
    </ligand>
</feature>
<comment type="catalytic activity">
    <reaction evidence="8">
        <text>Mo-molybdopterin + GTP + H(+) = Mo-molybdopterin guanine dinucleotide + diphosphate</text>
        <dbReference type="Rhea" id="RHEA:34243"/>
        <dbReference type="ChEBI" id="CHEBI:15378"/>
        <dbReference type="ChEBI" id="CHEBI:33019"/>
        <dbReference type="ChEBI" id="CHEBI:37565"/>
        <dbReference type="ChEBI" id="CHEBI:71302"/>
        <dbReference type="ChEBI" id="CHEBI:71310"/>
        <dbReference type="EC" id="2.7.7.77"/>
    </reaction>
</comment>
<evidence type="ECO:0000256" key="8">
    <source>
        <dbReference type="HAMAP-Rule" id="MF_00316"/>
    </source>
</evidence>
<dbReference type="PANTHER" id="PTHR19136">
    <property type="entry name" value="MOLYBDENUM COFACTOR GUANYLYLTRANSFERASE"/>
    <property type="match status" value="1"/>
</dbReference>
<dbReference type="HAMAP" id="MF_00316">
    <property type="entry name" value="MobA"/>
    <property type="match status" value="1"/>
</dbReference>
<evidence type="ECO:0000259" key="9">
    <source>
        <dbReference type="Pfam" id="PF12804"/>
    </source>
</evidence>
<dbReference type="EC" id="2.7.7.77" evidence="8"/>
<dbReference type="STRING" id="658167.SAMN04488135_12336"/>
<dbReference type="Pfam" id="PF12804">
    <property type="entry name" value="NTP_transf_3"/>
    <property type="match status" value="1"/>
</dbReference>
<dbReference type="SUPFAM" id="SSF53448">
    <property type="entry name" value="Nucleotide-diphospho-sugar transferases"/>
    <property type="match status" value="1"/>
</dbReference>
<feature type="binding site" evidence="8">
    <location>
        <position position="108"/>
    </location>
    <ligand>
        <name>GTP</name>
        <dbReference type="ChEBI" id="CHEBI:37565"/>
    </ligand>
</feature>
<dbReference type="Proteomes" id="UP000184226">
    <property type="component" value="Unassembled WGS sequence"/>
</dbReference>
<keyword evidence="4 8" id="KW-0547">Nucleotide-binding</keyword>
<name>A0A1M6AVN5_9BURK</name>
<dbReference type="CDD" id="cd02503">
    <property type="entry name" value="MobA"/>
    <property type="match status" value="1"/>
</dbReference>
<dbReference type="OrthoDB" id="9788394at2"/>
<protein>
    <recommendedName>
        <fullName evidence="8">Molybdenum cofactor guanylyltransferase</fullName>
        <shortName evidence="8">MoCo guanylyltransferase</shortName>
        <ecNumber evidence="8">2.7.7.77</ecNumber>
    </recommendedName>
    <alternativeName>
        <fullName evidence="8">GTP:molybdopterin guanylyltransferase</fullName>
    </alternativeName>
    <alternativeName>
        <fullName evidence="8">Mo-MPT guanylyltransferase</fullName>
    </alternativeName>
    <alternativeName>
        <fullName evidence="8">Molybdopterin guanylyltransferase</fullName>
    </alternativeName>
    <alternativeName>
        <fullName evidence="8">Molybdopterin-guanine dinucleotide synthase</fullName>
        <shortName evidence="8">MGD synthase</shortName>
    </alternativeName>
</protein>
<dbReference type="NCBIfam" id="TIGR02665">
    <property type="entry name" value="molyb_mobA"/>
    <property type="match status" value="1"/>
</dbReference>
<dbReference type="EMBL" id="FQXE01000023">
    <property type="protein sequence ID" value="SHI40544.1"/>
    <property type="molecule type" value="Genomic_DNA"/>
</dbReference>
<comment type="domain">
    <text evidence="8">The N-terminal domain determines nucleotide recognition and specific binding, while the C-terminal domain determines the specific binding to the target protein.</text>
</comment>
<dbReference type="InterPro" id="IPR029044">
    <property type="entry name" value="Nucleotide-diphossugar_trans"/>
</dbReference>
<keyword evidence="7 8" id="KW-0501">Molybdenum cofactor biosynthesis</keyword>
<proteinExistence type="inferred from homology"/>
<evidence type="ECO:0000256" key="1">
    <source>
        <dbReference type="ARBA" id="ARBA00022490"/>
    </source>
</evidence>
<keyword evidence="5 8" id="KW-0460">Magnesium</keyword>
<feature type="binding site" evidence="8">
    <location>
        <begin position="12"/>
        <end position="14"/>
    </location>
    <ligand>
        <name>GTP</name>
        <dbReference type="ChEBI" id="CHEBI:37565"/>
    </ligand>
</feature>
<keyword evidence="11" id="KW-1185">Reference proteome</keyword>
<comment type="function">
    <text evidence="8">Transfers a GMP moiety from GTP to Mo-molybdopterin (Mo-MPT) cofactor (Moco or molybdenum cofactor) to form Mo-molybdopterin guanine dinucleotide (Mo-MGD) cofactor.</text>
</comment>
<comment type="cofactor">
    <cofactor evidence="8">
        <name>Mg(2+)</name>
        <dbReference type="ChEBI" id="CHEBI:18420"/>
    </cofactor>
</comment>
<feature type="binding site" evidence="8">
    <location>
        <position position="31"/>
    </location>
    <ligand>
        <name>GTP</name>
        <dbReference type="ChEBI" id="CHEBI:37565"/>
    </ligand>
</feature>
<dbReference type="InterPro" id="IPR013482">
    <property type="entry name" value="Molybde_CF_guanTrfase"/>
</dbReference>
<dbReference type="GO" id="GO:0046872">
    <property type="term" value="F:metal ion binding"/>
    <property type="evidence" value="ECO:0007669"/>
    <property type="project" value="UniProtKB-KW"/>
</dbReference>
<keyword evidence="6 8" id="KW-0342">GTP-binding</keyword>
<dbReference type="AlphaFoldDB" id="A0A1M6AVN5"/>
<evidence type="ECO:0000256" key="7">
    <source>
        <dbReference type="ARBA" id="ARBA00023150"/>
    </source>
</evidence>
<dbReference type="GO" id="GO:0005737">
    <property type="term" value="C:cytoplasm"/>
    <property type="evidence" value="ECO:0007669"/>
    <property type="project" value="UniProtKB-SubCell"/>
</dbReference>
<dbReference type="RefSeq" id="WP_084136250.1">
    <property type="nucleotide sequence ID" value="NZ_FQXE01000023.1"/>
</dbReference>
<evidence type="ECO:0000256" key="2">
    <source>
        <dbReference type="ARBA" id="ARBA00022679"/>
    </source>
</evidence>
<dbReference type="GO" id="GO:0005525">
    <property type="term" value="F:GTP binding"/>
    <property type="evidence" value="ECO:0007669"/>
    <property type="project" value="UniProtKB-UniRule"/>
</dbReference>
<evidence type="ECO:0000256" key="5">
    <source>
        <dbReference type="ARBA" id="ARBA00022842"/>
    </source>
</evidence>
<evidence type="ECO:0000256" key="3">
    <source>
        <dbReference type="ARBA" id="ARBA00022723"/>
    </source>
</evidence>
<keyword evidence="2 8" id="KW-0808">Transferase</keyword>
<sequence length="204" mass="21654">MIARSDLAGLILAGGQGRRMRAAPDAQAVEKGLLELDGLPLIEHARRFLAPHVGRILVSANTQLDAYAQYGAVVPDDPALGAYAGPLAGVASALGRCGFSWLLVMPVDVLQPPPDLARRLGAAVGLDGPRIAYASTAQGVHPLCMVLHCSLRQSLYDFLQAGERKVQLWQQRNGAVPVVFDGAGDAFFNVNTPQDLARARARPD</sequence>
<evidence type="ECO:0000256" key="6">
    <source>
        <dbReference type="ARBA" id="ARBA00023134"/>
    </source>
</evidence>
<keyword evidence="1 8" id="KW-0963">Cytoplasm</keyword>
<evidence type="ECO:0000313" key="11">
    <source>
        <dbReference type="Proteomes" id="UP000184226"/>
    </source>
</evidence>
<keyword evidence="3 8" id="KW-0479">Metal-binding</keyword>
<evidence type="ECO:0000313" key="10">
    <source>
        <dbReference type="EMBL" id="SHI40544.1"/>
    </source>
</evidence>
<reference evidence="10 11" key="1">
    <citation type="submission" date="2016-11" db="EMBL/GenBank/DDBJ databases">
        <authorList>
            <person name="Jaros S."/>
            <person name="Januszkiewicz K."/>
            <person name="Wedrychowicz H."/>
        </authorList>
    </citation>
    <scope>NUCLEOTIDE SEQUENCE [LARGE SCALE GENOMIC DNA]</scope>
    <source>
        <strain evidence="10 11">CGMCC 1.10190</strain>
    </source>
</reference>
<feature type="binding site" evidence="8">
    <location>
        <position position="77"/>
    </location>
    <ligand>
        <name>GTP</name>
        <dbReference type="ChEBI" id="CHEBI:37565"/>
    </ligand>
</feature>